<dbReference type="Pfam" id="PF03180">
    <property type="entry name" value="Lipoprotein_9"/>
    <property type="match status" value="1"/>
</dbReference>
<sequence length="278" mass="30052">MRLVNTEKEETPRMKRRIVIAAIASVLTLALAGCGEKAGEKEIKLGTLSGPHAEVAEVAAKVAKEKGLSVRIVEFSDYGHVNEALAVRDIDVNAFQHVPFLEKAISQRGYQFTPLGKTVVFPLGVYSLKIKEKSQITDGMLVSVPADPANLGRALQLLERNGIIGLRPGAGVHATTHDIEKNPKNLQFLETDSAFLGRSLPDVGFSVINGSWAVKSGLSPAKDAFLLEGGDSDFANVLVVRTEDKDRPEFKVLQSAFQSPEVKAFVLDKYKGSVVPAF</sequence>
<organism evidence="8 9">
    <name type="scientific">Sutterella seckii</name>
    <dbReference type="NCBI Taxonomy" id="1944635"/>
    <lineage>
        <taxon>Bacteria</taxon>
        <taxon>Pseudomonadati</taxon>
        <taxon>Pseudomonadota</taxon>
        <taxon>Betaproteobacteria</taxon>
        <taxon>Burkholderiales</taxon>
        <taxon>Sutterellaceae</taxon>
        <taxon>Sutterella</taxon>
    </lineage>
</organism>
<evidence type="ECO:0000313" key="8">
    <source>
        <dbReference type="EMBL" id="KAB7661352.1"/>
    </source>
</evidence>
<dbReference type="CDD" id="cd13598">
    <property type="entry name" value="PBP2_lipoprotein_IlpA_like"/>
    <property type="match status" value="1"/>
</dbReference>
<evidence type="ECO:0000256" key="1">
    <source>
        <dbReference type="ARBA" id="ARBA00004635"/>
    </source>
</evidence>
<name>A0A6I1ERK0_9BURK</name>
<evidence type="ECO:0000256" key="3">
    <source>
        <dbReference type="ARBA" id="ARBA00023136"/>
    </source>
</evidence>
<evidence type="ECO:0000256" key="2">
    <source>
        <dbReference type="ARBA" id="ARBA00022729"/>
    </source>
</evidence>
<keyword evidence="2" id="KW-0732">Signal</keyword>
<reference evidence="8 9" key="1">
    <citation type="submission" date="2019-10" db="EMBL/GenBank/DDBJ databases">
        <title>Genome diversity of Sutterella seckii.</title>
        <authorList>
            <person name="Chaplin A.V."/>
            <person name="Sokolova S.R."/>
            <person name="Mosin K.A."/>
            <person name="Ivanova E.L."/>
            <person name="Kochetkova T.O."/>
            <person name="Goltsov A.Y."/>
            <person name="Trofimov D.Y."/>
            <person name="Efimov B.A."/>
        </authorList>
    </citation>
    <scope>NUCLEOTIDE SEQUENCE [LARGE SCALE GENOMIC DNA]</scope>
    <source>
        <strain evidence="8 9">ASD393</strain>
    </source>
</reference>
<evidence type="ECO:0000313" key="9">
    <source>
        <dbReference type="Proteomes" id="UP000430564"/>
    </source>
</evidence>
<proteinExistence type="inferred from homology"/>
<comment type="similarity">
    <text evidence="6">Belongs to the nlpA lipoprotein family.</text>
</comment>
<evidence type="ECO:0000256" key="4">
    <source>
        <dbReference type="ARBA" id="ARBA00023139"/>
    </source>
</evidence>
<keyword evidence="5 6" id="KW-0449">Lipoprotein</keyword>
<feature type="lipid moiety-binding region" description="S-diacylglycerol cysteine" evidence="7">
    <location>
        <position position="34"/>
    </location>
</feature>
<evidence type="ECO:0000256" key="5">
    <source>
        <dbReference type="ARBA" id="ARBA00023288"/>
    </source>
</evidence>
<evidence type="ECO:0000256" key="7">
    <source>
        <dbReference type="PIRSR" id="PIRSR002854-1"/>
    </source>
</evidence>
<dbReference type="Proteomes" id="UP000430564">
    <property type="component" value="Unassembled WGS sequence"/>
</dbReference>
<comment type="caution">
    <text evidence="8">The sequence shown here is derived from an EMBL/GenBank/DDBJ whole genome shotgun (WGS) entry which is preliminary data.</text>
</comment>
<keyword evidence="3" id="KW-0472">Membrane</keyword>
<dbReference type="AlphaFoldDB" id="A0A6I1ERK0"/>
<dbReference type="PANTHER" id="PTHR30429">
    <property type="entry name" value="D-METHIONINE-BINDING LIPOPROTEIN METQ"/>
    <property type="match status" value="1"/>
</dbReference>
<dbReference type="EMBL" id="WEHX01000019">
    <property type="protein sequence ID" value="KAB7661352.1"/>
    <property type="molecule type" value="Genomic_DNA"/>
</dbReference>
<accession>A0A6I1ERK0</accession>
<dbReference type="Gene3D" id="3.40.190.10">
    <property type="entry name" value="Periplasmic binding protein-like II"/>
    <property type="match status" value="2"/>
</dbReference>
<comment type="subcellular location">
    <subcellularLocation>
        <location evidence="1">Membrane</location>
        <topology evidence="1">Lipid-anchor</topology>
    </subcellularLocation>
</comment>
<keyword evidence="4" id="KW-0564">Palmitate</keyword>
<protein>
    <recommendedName>
        <fullName evidence="6">Lipoprotein</fullName>
    </recommendedName>
</protein>
<dbReference type="PROSITE" id="PS51257">
    <property type="entry name" value="PROKAR_LIPOPROTEIN"/>
    <property type="match status" value="1"/>
</dbReference>
<dbReference type="OrthoDB" id="9812878at2"/>
<gene>
    <name evidence="8" type="ORF">GBM95_04710</name>
</gene>
<dbReference type="GO" id="GO:0016020">
    <property type="term" value="C:membrane"/>
    <property type="evidence" value="ECO:0007669"/>
    <property type="project" value="UniProtKB-SubCell"/>
</dbReference>
<dbReference type="PIRSF" id="PIRSF002854">
    <property type="entry name" value="MetQ"/>
    <property type="match status" value="1"/>
</dbReference>
<dbReference type="InterPro" id="IPR004872">
    <property type="entry name" value="Lipoprotein_NlpA"/>
</dbReference>
<evidence type="ECO:0000256" key="6">
    <source>
        <dbReference type="PIRNR" id="PIRNR002854"/>
    </source>
</evidence>
<dbReference type="PANTHER" id="PTHR30429:SF1">
    <property type="entry name" value="D-METHIONINE-BINDING LIPOPROTEIN METQ-RELATED"/>
    <property type="match status" value="1"/>
</dbReference>
<dbReference type="SUPFAM" id="SSF53850">
    <property type="entry name" value="Periplasmic binding protein-like II"/>
    <property type="match status" value="1"/>
</dbReference>